<evidence type="ECO:0000256" key="1">
    <source>
        <dbReference type="ARBA" id="ARBA00002486"/>
    </source>
</evidence>
<dbReference type="OrthoDB" id="9796533at2"/>
<dbReference type="InterPro" id="IPR000835">
    <property type="entry name" value="HTH_MarR-typ"/>
</dbReference>
<keyword evidence="5" id="KW-0808">Transferase</keyword>
<name>A0A1D7QRX7_9BACI</name>
<proteinExistence type="inferred from homology"/>
<protein>
    <submittedName>
        <fullName evidence="5">ROK family transcriptional regulator</fullName>
        <ecNumber evidence="5">2.7.1.2</ecNumber>
    </submittedName>
</protein>
<evidence type="ECO:0000256" key="3">
    <source>
        <dbReference type="ARBA" id="ARBA00022629"/>
    </source>
</evidence>
<sequence>MIDAQVPHSLRIQNKSLVLNIIRVKKEISRAQLAKETGLTRATVSQIVNDLLKDNLIRETGTDSNAMGRKGIHLSFNDAYGYVVGIDLGGTKICLSASDFNGTILHKHTVRTFESPDKQSFLASFTTAIKHFIHESGLEIGQMKGIGVASPGIIDYKNGIIVEGSPNIPDWEETELALILTETFDVVAVVENDVRSGLLGEMTRGKARGVQNAVLISIGTGIGSSIMVDGKIVRGMGNAAGEIGYYLFTPEQLQKKWTQLGCMESIVSGTGLIAYYQSLTDDQKSPAFKTTADLFKAAKNGEARAMEMMDIFTDHLAIAILNLMNTVNPEKIILTGGVSRSAEQFLPRLQEWIDTHSFKRTQVEIEVSQLFEDGALYGISLLAIQAALPEFQMIQQTAMK</sequence>
<dbReference type="PROSITE" id="PS50943">
    <property type="entry name" value="HTH_CROC1"/>
    <property type="match status" value="1"/>
</dbReference>
<evidence type="ECO:0000313" key="6">
    <source>
        <dbReference type="Proteomes" id="UP000094463"/>
    </source>
</evidence>
<dbReference type="InterPro" id="IPR036390">
    <property type="entry name" value="WH_DNA-bd_sf"/>
</dbReference>
<keyword evidence="3" id="KW-0119">Carbohydrate metabolism</keyword>
<dbReference type="InterPro" id="IPR000600">
    <property type="entry name" value="ROK"/>
</dbReference>
<dbReference type="SUPFAM" id="SSF46785">
    <property type="entry name" value="Winged helix' DNA-binding domain"/>
    <property type="match status" value="1"/>
</dbReference>
<dbReference type="GO" id="GO:0042732">
    <property type="term" value="P:D-xylose metabolic process"/>
    <property type="evidence" value="ECO:0007669"/>
    <property type="project" value="UniProtKB-KW"/>
</dbReference>
<dbReference type="Pfam" id="PF12802">
    <property type="entry name" value="MarR_2"/>
    <property type="match status" value="1"/>
</dbReference>
<dbReference type="Pfam" id="PF00480">
    <property type="entry name" value="ROK"/>
    <property type="match status" value="1"/>
</dbReference>
<dbReference type="RefSeq" id="WP_084007165.1">
    <property type="nucleotide sequence ID" value="NZ_CP012502.1"/>
</dbReference>
<dbReference type="PANTHER" id="PTHR18964">
    <property type="entry name" value="ROK (REPRESSOR, ORF, KINASE) FAMILY"/>
    <property type="match status" value="1"/>
</dbReference>
<dbReference type="STRING" id="632773.BBEV_0355"/>
<dbReference type="InterPro" id="IPR001387">
    <property type="entry name" value="Cro/C1-type_HTH"/>
</dbReference>
<comment type="similarity">
    <text evidence="2">Belongs to the ROK (NagC/XylR) family.</text>
</comment>
<organism evidence="5 6">
    <name type="scientific">Salisediminibacterium beveridgei</name>
    <dbReference type="NCBI Taxonomy" id="632773"/>
    <lineage>
        <taxon>Bacteria</taxon>
        <taxon>Bacillati</taxon>
        <taxon>Bacillota</taxon>
        <taxon>Bacilli</taxon>
        <taxon>Bacillales</taxon>
        <taxon>Bacillaceae</taxon>
        <taxon>Salisediminibacterium</taxon>
    </lineage>
</organism>
<keyword evidence="6" id="KW-1185">Reference proteome</keyword>
<dbReference type="PANTHER" id="PTHR18964:SF170">
    <property type="entry name" value="SUGAR KINASE"/>
    <property type="match status" value="1"/>
</dbReference>
<dbReference type="EC" id="2.7.1.2" evidence="5"/>
<dbReference type="PATRIC" id="fig|632773.3.peg.383"/>
<dbReference type="KEGG" id="bbev:BBEV_0355"/>
<dbReference type="AlphaFoldDB" id="A0A1D7QRX7"/>
<dbReference type="SUPFAM" id="SSF53067">
    <property type="entry name" value="Actin-like ATPase domain"/>
    <property type="match status" value="1"/>
</dbReference>
<reference evidence="5 6" key="1">
    <citation type="submission" date="2015-08" db="EMBL/GenBank/DDBJ databases">
        <title>The complete genome sequence of Bacillus beveridgei MLTeJB.</title>
        <authorList>
            <person name="Hanson T.E."/>
            <person name="Mesa C."/>
            <person name="Basesman S.M."/>
            <person name="Oremland R.S."/>
        </authorList>
    </citation>
    <scope>NUCLEOTIDE SEQUENCE [LARGE SCALE GENOMIC DNA]</scope>
    <source>
        <strain evidence="5 6">MLTeJB</strain>
    </source>
</reference>
<accession>A0A1D7QRX7</accession>
<dbReference type="InterPro" id="IPR036388">
    <property type="entry name" value="WH-like_DNA-bd_sf"/>
</dbReference>
<dbReference type="Gene3D" id="1.10.10.10">
    <property type="entry name" value="Winged helix-like DNA-binding domain superfamily/Winged helix DNA-binding domain"/>
    <property type="match status" value="1"/>
</dbReference>
<dbReference type="EMBL" id="CP012502">
    <property type="protein sequence ID" value="AOM81749.1"/>
    <property type="molecule type" value="Genomic_DNA"/>
</dbReference>
<comment type="function">
    <text evidence="1">Transcriptional repressor of xylose-utilizing enzymes.</text>
</comment>
<feature type="domain" description="HTH cro/C1-type" evidence="4">
    <location>
        <begin position="19"/>
        <end position="50"/>
    </location>
</feature>
<dbReference type="InterPro" id="IPR043129">
    <property type="entry name" value="ATPase_NBD"/>
</dbReference>
<keyword evidence="3" id="KW-0859">Xylose metabolism</keyword>
<dbReference type="GO" id="GO:0003700">
    <property type="term" value="F:DNA-binding transcription factor activity"/>
    <property type="evidence" value="ECO:0007669"/>
    <property type="project" value="InterPro"/>
</dbReference>
<dbReference type="GO" id="GO:0004340">
    <property type="term" value="F:glucokinase activity"/>
    <property type="evidence" value="ECO:0007669"/>
    <property type="project" value="UniProtKB-EC"/>
</dbReference>
<gene>
    <name evidence="5" type="primary">xylR-1</name>
    <name evidence="5" type="ORF">BBEV_0355</name>
</gene>
<evidence type="ECO:0000313" key="5">
    <source>
        <dbReference type="EMBL" id="AOM81749.1"/>
    </source>
</evidence>
<dbReference type="Proteomes" id="UP000094463">
    <property type="component" value="Chromosome"/>
</dbReference>
<evidence type="ECO:0000256" key="2">
    <source>
        <dbReference type="ARBA" id="ARBA00006479"/>
    </source>
</evidence>
<evidence type="ECO:0000259" key="4">
    <source>
        <dbReference type="PROSITE" id="PS50943"/>
    </source>
</evidence>
<dbReference type="Gene3D" id="3.30.420.40">
    <property type="match status" value="2"/>
</dbReference>